<keyword evidence="1" id="KW-0812">Transmembrane</keyword>
<dbReference type="RefSeq" id="WP_250432048.1">
    <property type="nucleotide sequence ID" value="NZ_JALPRR010000005.1"/>
</dbReference>
<organism evidence="3 4">
    <name type="scientific">Pontibacter ruber</name>
    <dbReference type="NCBI Taxonomy" id="1343895"/>
    <lineage>
        <taxon>Bacteria</taxon>
        <taxon>Pseudomonadati</taxon>
        <taxon>Bacteroidota</taxon>
        <taxon>Cytophagia</taxon>
        <taxon>Cytophagales</taxon>
        <taxon>Hymenobacteraceae</taxon>
        <taxon>Pontibacter</taxon>
    </lineage>
</organism>
<sequence length="262" mass="30248">MKNLLLDTVQRLYWWLEQHPLVQRQYQRTPRLVRHTLNRLNPRLFTGLPLTLLVLIFWFNASLLSELTEDVIESEGMMTFDDGFSLFLYSMRTDQLSQVFYFFTLFGGREATYIVGGILTAIMLYRRRYVGILVFWLVMAGVGLSVQYGKKYISRDRPSEIAFYAEHNHSFPSGHATTAISLYGMVAYFLCRHYTSYSKRVVILGTSAMLILIIGFSRIYLGVHYLTDVLAGFLLGAMWVLLGISLMELITFRARKMAANKV</sequence>
<evidence type="ECO:0000259" key="2">
    <source>
        <dbReference type="SMART" id="SM00014"/>
    </source>
</evidence>
<keyword evidence="1" id="KW-1133">Transmembrane helix</keyword>
<gene>
    <name evidence="3" type="ORF">ACFSKP_19805</name>
</gene>
<dbReference type="Pfam" id="PF01569">
    <property type="entry name" value="PAP2"/>
    <property type="match status" value="1"/>
</dbReference>
<evidence type="ECO:0000313" key="4">
    <source>
        <dbReference type="Proteomes" id="UP001597374"/>
    </source>
</evidence>
<keyword evidence="1" id="KW-0472">Membrane</keyword>
<evidence type="ECO:0000256" key="1">
    <source>
        <dbReference type="SAM" id="Phobius"/>
    </source>
</evidence>
<name>A0ABW5D1I7_9BACT</name>
<feature type="transmembrane region" description="Helical" evidence="1">
    <location>
        <begin position="202"/>
        <end position="223"/>
    </location>
</feature>
<dbReference type="InterPro" id="IPR000326">
    <property type="entry name" value="PAP2/HPO"/>
</dbReference>
<dbReference type="Proteomes" id="UP001597374">
    <property type="component" value="Unassembled WGS sequence"/>
</dbReference>
<feature type="transmembrane region" description="Helical" evidence="1">
    <location>
        <begin position="229"/>
        <end position="252"/>
    </location>
</feature>
<dbReference type="InterPro" id="IPR036938">
    <property type="entry name" value="PAP2/HPO_sf"/>
</dbReference>
<feature type="domain" description="Phosphatidic acid phosphatase type 2/haloperoxidase" evidence="2">
    <location>
        <begin position="130"/>
        <end position="244"/>
    </location>
</feature>
<feature type="transmembrane region" description="Helical" evidence="1">
    <location>
        <begin position="44"/>
        <end position="61"/>
    </location>
</feature>
<accession>A0ABW5D1I7</accession>
<dbReference type="EMBL" id="JBHUIM010000004">
    <property type="protein sequence ID" value="MFD2248522.1"/>
    <property type="molecule type" value="Genomic_DNA"/>
</dbReference>
<dbReference type="SUPFAM" id="SSF48317">
    <property type="entry name" value="Acid phosphatase/Vanadium-dependent haloperoxidase"/>
    <property type="match status" value="1"/>
</dbReference>
<keyword evidence="4" id="KW-1185">Reference proteome</keyword>
<dbReference type="PANTHER" id="PTHR14969:SF13">
    <property type="entry name" value="AT30094P"/>
    <property type="match status" value="1"/>
</dbReference>
<feature type="transmembrane region" description="Helical" evidence="1">
    <location>
        <begin position="99"/>
        <end position="122"/>
    </location>
</feature>
<dbReference type="PANTHER" id="PTHR14969">
    <property type="entry name" value="SPHINGOSINE-1-PHOSPHATE PHOSPHOHYDROLASE"/>
    <property type="match status" value="1"/>
</dbReference>
<protein>
    <submittedName>
        <fullName evidence="3">Phosphatase PAP2 family protein</fullName>
    </submittedName>
</protein>
<evidence type="ECO:0000313" key="3">
    <source>
        <dbReference type="EMBL" id="MFD2248522.1"/>
    </source>
</evidence>
<reference evidence="4" key="1">
    <citation type="journal article" date="2019" name="Int. J. Syst. Evol. Microbiol.">
        <title>The Global Catalogue of Microorganisms (GCM) 10K type strain sequencing project: providing services to taxonomists for standard genome sequencing and annotation.</title>
        <authorList>
            <consortium name="The Broad Institute Genomics Platform"/>
            <consortium name="The Broad Institute Genome Sequencing Center for Infectious Disease"/>
            <person name="Wu L."/>
            <person name="Ma J."/>
        </authorList>
    </citation>
    <scope>NUCLEOTIDE SEQUENCE [LARGE SCALE GENOMIC DNA]</scope>
    <source>
        <strain evidence="4">CGMCC 4.1782</strain>
    </source>
</reference>
<proteinExistence type="predicted"/>
<comment type="caution">
    <text evidence="3">The sequence shown here is derived from an EMBL/GenBank/DDBJ whole genome shotgun (WGS) entry which is preliminary data.</text>
</comment>
<feature type="transmembrane region" description="Helical" evidence="1">
    <location>
        <begin position="129"/>
        <end position="149"/>
    </location>
</feature>
<feature type="transmembrane region" description="Helical" evidence="1">
    <location>
        <begin position="169"/>
        <end position="190"/>
    </location>
</feature>
<dbReference type="CDD" id="cd03392">
    <property type="entry name" value="PAP2_like_2"/>
    <property type="match status" value="1"/>
</dbReference>
<dbReference type="Gene3D" id="1.20.144.10">
    <property type="entry name" value="Phosphatidic acid phosphatase type 2/haloperoxidase"/>
    <property type="match status" value="1"/>
</dbReference>
<dbReference type="SMART" id="SM00014">
    <property type="entry name" value="acidPPc"/>
    <property type="match status" value="1"/>
</dbReference>